<dbReference type="Proteomes" id="UP000007875">
    <property type="component" value="Unassembled WGS sequence"/>
</dbReference>
<dbReference type="Ensembl" id="ENSCSAVT00000002777.1">
    <property type="protein sequence ID" value="ENSCSAVP00000002734.1"/>
    <property type="gene ID" value="ENSCSAVG00000001617.1"/>
</dbReference>
<organism evidence="2 3">
    <name type="scientific">Ciona savignyi</name>
    <name type="common">Pacific transparent sea squirt</name>
    <dbReference type="NCBI Taxonomy" id="51511"/>
    <lineage>
        <taxon>Eukaryota</taxon>
        <taxon>Metazoa</taxon>
        <taxon>Chordata</taxon>
        <taxon>Tunicata</taxon>
        <taxon>Ascidiacea</taxon>
        <taxon>Phlebobranchia</taxon>
        <taxon>Cionidae</taxon>
        <taxon>Ciona</taxon>
    </lineage>
</organism>
<accession>H2YBN6</accession>
<dbReference type="AlphaFoldDB" id="H2YBN6"/>
<reference evidence="3" key="1">
    <citation type="submission" date="2003-08" db="EMBL/GenBank/DDBJ databases">
        <authorList>
            <person name="Birren B."/>
            <person name="Nusbaum C."/>
            <person name="Abebe A."/>
            <person name="Abouelleil A."/>
            <person name="Adekoya E."/>
            <person name="Ait-zahra M."/>
            <person name="Allen N."/>
            <person name="Allen T."/>
            <person name="An P."/>
            <person name="Anderson M."/>
            <person name="Anderson S."/>
            <person name="Arachchi H."/>
            <person name="Armbruster J."/>
            <person name="Bachantsang P."/>
            <person name="Baldwin J."/>
            <person name="Barry A."/>
            <person name="Bayul T."/>
            <person name="Blitshsteyn B."/>
            <person name="Bloom T."/>
            <person name="Blye J."/>
            <person name="Boguslavskiy L."/>
            <person name="Borowsky M."/>
            <person name="Boukhgalter B."/>
            <person name="Brunache A."/>
            <person name="Butler J."/>
            <person name="Calixte N."/>
            <person name="Calvo S."/>
            <person name="Camarata J."/>
            <person name="Campo K."/>
            <person name="Chang J."/>
            <person name="Cheshatsang Y."/>
            <person name="Citroen M."/>
            <person name="Collymore A."/>
            <person name="Considine T."/>
            <person name="Cook A."/>
            <person name="Cooke P."/>
            <person name="Corum B."/>
            <person name="Cuomo C."/>
            <person name="David R."/>
            <person name="Dawoe T."/>
            <person name="Degray S."/>
            <person name="Dodge S."/>
            <person name="Dooley K."/>
            <person name="Dorje P."/>
            <person name="Dorjee K."/>
            <person name="Dorris L."/>
            <person name="Duffey N."/>
            <person name="Dupes A."/>
            <person name="Elkins T."/>
            <person name="Engels R."/>
            <person name="Erickson J."/>
            <person name="Farina A."/>
            <person name="Faro S."/>
            <person name="Ferreira P."/>
            <person name="Fischer H."/>
            <person name="Fitzgerald M."/>
            <person name="Foley K."/>
            <person name="Gage D."/>
            <person name="Galagan J."/>
            <person name="Gearin G."/>
            <person name="Gnerre S."/>
            <person name="Gnirke A."/>
            <person name="Goyette A."/>
            <person name="Graham J."/>
            <person name="Grandbois E."/>
            <person name="Gyaltsen K."/>
            <person name="Hafez N."/>
            <person name="Hagopian D."/>
            <person name="Hagos B."/>
            <person name="Hall J."/>
            <person name="Hatcher B."/>
            <person name="Heller A."/>
            <person name="Higgins H."/>
            <person name="Honan T."/>
            <person name="Horn A."/>
            <person name="Houde N."/>
            <person name="Hughes L."/>
            <person name="Hulme W."/>
            <person name="Husby E."/>
            <person name="Iliev I."/>
            <person name="Jaffe D."/>
            <person name="Jones C."/>
            <person name="Kamal M."/>
            <person name="Kamat A."/>
            <person name="Kamvysselis M."/>
            <person name="Karlsson E."/>
            <person name="Kells C."/>
            <person name="Kieu A."/>
            <person name="Kisner P."/>
            <person name="Kodira C."/>
            <person name="Kulbokas E."/>
            <person name="Labutti K."/>
            <person name="Lama D."/>
            <person name="Landers T."/>
            <person name="Leger J."/>
            <person name="Levine S."/>
            <person name="Lewis D."/>
            <person name="Lewis T."/>
            <person name="Lindblad-toh K."/>
            <person name="Liu X."/>
            <person name="Lokyitsang T."/>
            <person name="Lokyitsang Y."/>
            <person name="Lucien O."/>
            <person name="Lui A."/>
            <person name="Ma L.J."/>
            <person name="Mabbitt R."/>
            <person name="Macdonald J."/>
            <person name="Maclean C."/>
            <person name="Major J."/>
            <person name="Manning J."/>
            <person name="Marabella R."/>
            <person name="Maru K."/>
            <person name="Matthews C."/>
            <person name="Mauceli E."/>
            <person name="Mccarthy M."/>
            <person name="Mcdonough S."/>
            <person name="Mcghee T."/>
            <person name="Meldrim J."/>
            <person name="Meneus L."/>
            <person name="Mesirov J."/>
            <person name="Mihalev A."/>
            <person name="Mihova T."/>
            <person name="Mikkelsen T."/>
            <person name="Mlenga V."/>
            <person name="Moru K."/>
            <person name="Mozes J."/>
            <person name="Mulrain L."/>
            <person name="Munson G."/>
            <person name="Naylor J."/>
            <person name="Newes C."/>
            <person name="Nguyen C."/>
            <person name="Nguyen N."/>
            <person name="Nguyen T."/>
            <person name="Nicol R."/>
            <person name="Nielsen C."/>
            <person name="Nizzari M."/>
            <person name="Norbu C."/>
            <person name="Norbu N."/>
            <person name="O'donnell P."/>
            <person name="Okoawo O."/>
            <person name="O'leary S."/>
            <person name="Omotosho B."/>
            <person name="O'neill K."/>
            <person name="Osman S."/>
            <person name="Parker S."/>
            <person name="Perrin D."/>
            <person name="Phunkhang P."/>
            <person name="Piqani B."/>
            <person name="Purcell S."/>
            <person name="Rachupka T."/>
            <person name="Ramasamy U."/>
            <person name="Rameau R."/>
            <person name="Ray V."/>
            <person name="Raymond C."/>
            <person name="Retta R."/>
            <person name="Richardson S."/>
            <person name="Rise C."/>
            <person name="Rodriguez J."/>
            <person name="Rogers J."/>
            <person name="Rogov P."/>
            <person name="Rutman M."/>
            <person name="Schupbach R."/>
            <person name="Seaman C."/>
            <person name="Settipalli S."/>
            <person name="Sharpe T."/>
            <person name="Sheridan J."/>
            <person name="Sherpa N."/>
            <person name="Shi J."/>
            <person name="Smirnov S."/>
            <person name="Smith C."/>
            <person name="Sougnez C."/>
            <person name="Spencer B."/>
            <person name="Stalker J."/>
            <person name="Stange-thomann N."/>
            <person name="Stavropoulos S."/>
            <person name="Stetson K."/>
            <person name="Stone C."/>
            <person name="Stone S."/>
            <person name="Stubbs M."/>
            <person name="Talamas J."/>
            <person name="Tchuinga P."/>
            <person name="Tenzing P."/>
            <person name="Tesfaye S."/>
            <person name="Theodore J."/>
            <person name="Thoulutsang Y."/>
            <person name="Topham K."/>
            <person name="Towey S."/>
            <person name="Tsamla T."/>
            <person name="Tsomo N."/>
            <person name="Vallee D."/>
            <person name="Vassiliev H."/>
            <person name="Venkataraman V."/>
            <person name="Vinson J."/>
            <person name="Vo A."/>
            <person name="Wade C."/>
            <person name="Wang S."/>
            <person name="Wangchuk T."/>
            <person name="Wangdi T."/>
            <person name="Whittaker C."/>
            <person name="Wilkinson J."/>
            <person name="Wu Y."/>
            <person name="Wyman D."/>
            <person name="Yadav S."/>
            <person name="Yang S."/>
            <person name="Yang X."/>
            <person name="Yeager S."/>
            <person name="Yee E."/>
            <person name="Young G."/>
            <person name="Zainoun J."/>
            <person name="Zembeck L."/>
            <person name="Zimmer A."/>
            <person name="Zody M."/>
            <person name="Lander E."/>
        </authorList>
    </citation>
    <scope>NUCLEOTIDE SEQUENCE [LARGE SCALE GENOMIC DNA]</scope>
</reference>
<sequence>MIVTGAQTSLNPQQIIFQQQLLKQRQMPQQQARQVIASKQSKAVYTQQLVGTSQQGTTAVKMPQIQAQVLSQIMQQQQQQKQRRNSNKVQQQPVALTVTKLLQNQSPAGAPIRHTLVPQSSQISQQQITQLPISVAATIVSGAGSGNQQQRLLTQSRQSLQIPRVRQIQLPSNQMVVASTPVSMQRPPTVVTVSNQKNVQLQSQLLSQQVHIRNLAQTVLSPTSINLQGSQSPAPTLSTTVQPTQEDPTSAQQVVTLSTSQESQNPEIQYTLQNLTR</sequence>
<keyword evidence="3" id="KW-1185">Reference proteome</keyword>
<evidence type="ECO:0000256" key="1">
    <source>
        <dbReference type="SAM" id="MobiDB-lite"/>
    </source>
</evidence>
<dbReference type="HOGENOM" id="CLU_1004562_0_0_1"/>
<proteinExistence type="predicted"/>
<name>H2YBN6_CIOSA</name>
<reference evidence="2" key="3">
    <citation type="submission" date="2025-09" db="UniProtKB">
        <authorList>
            <consortium name="Ensembl"/>
        </authorList>
    </citation>
    <scope>IDENTIFICATION</scope>
</reference>
<feature type="region of interest" description="Disordered" evidence="1">
    <location>
        <begin position="226"/>
        <end position="252"/>
    </location>
</feature>
<protein>
    <submittedName>
        <fullName evidence="2">Uncharacterized protein</fullName>
    </submittedName>
</protein>
<evidence type="ECO:0000313" key="3">
    <source>
        <dbReference type="Proteomes" id="UP000007875"/>
    </source>
</evidence>
<reference evidence="2" key="2">
    <citation type="submission" date="2025-08" db="UniProtKB">
        <authorList>
            <consortium name="Ensembl"/>
        </authorList>
    </citation>
    <scope>IDENTIFICATION</scope>
</reference>
<evidence type="ECO:0000313" key="2">
    <source>
        <dbReference type="Ensembl" id="ENSCSAVP00000002734.1"/>
    </source>
</evidence>
<dbReference type="GeneTree" id="ENSGT00940000167340"/>